<dbReference type="SUPFAM" id="SSF53335">
    <property type="entry name" value="S-adenosyl-L-methionine-dependent methyltransferases"/>
    <property type="match status" value="1"/>
</dbReference>
<protein>
    <submittedName>
        <fullName evidence="5">Methyltransferase domain-containing protein</fullName>
    </submittedName>
</protein>
<evidence type="ECO:0000256" key="3">
    <source>
        <dbReference type="ARBA" id="ARBA00022679"/>
    </source>
</evidence>
<dbReference type="InterPro" id="IPR008854">
    <property type="entry name" value="TPMT"/>
</dbReference>
<keyword evidence="4" id="KW-0949">S-adenosyl-L-methionine</keyword>
<name>A0A951QA31_9CYAN</name>
<dbReference type="PANTHER" id="PTHR32183:SF6">
    <property type="entry name" value="CYSTEINE SULFINATE DESULFINASE_CYSTEINE DESULFURASE AND RELATED ENZYMES"/>
    <property type="match status" value="1"/>
</dbReference>
<accession>A0A951QA31</accession>
<dbReference type="PANTHER" id="PTHR32183">
    <property type="match status" value="1"/>
</dbReference>
<dbReference type="CDD" id="cd02440">
    <property type="entry name" value="AdoMet_MTases"/>
    <property type="match status" value="1"/>
</dbReference>
<dbReference type="GO" id="GO:0032259">
    <property type="term" value="P:methylation"/>
    <property type="evidence" value="ECO:0007669"/>
    <property type="project" value="UniProtKB-KW"/>
</dbReference>
<dbReference type="Proteomes" id="UP000757435">
    <property type="component" value="Unassembled WGS sequence"/>
</dbReference>
<dbReference type="GO" id="GO:0008757">
    <property type="term" value="F:S-adenosylmethionine-dependent methyltransferase activity"/>
    <property type="evidence" value="ECO:0007669"/>
    <property type="project" value="InterPro"/>
</dbReference>
<evidence type="ECO:0000256" key="2">
    <source>
        <dbReference type="ARBA" id="ARBA00022603"/>
    </source>
</evidence>
<evidence type="ECO:0000313" key="6">
    <source>
        <dbReference type="Proteomes" id="UP000757435"/>
    </source>
</evidence>
<evidence type="ECO:0000256" key="1">
    <source>
        <dbReference type="ARBA" id="ARBA00022553"/>
    </source>
</evidence>
<dbReference type="EMBL" id="JAHHHD010000004">
    <property type="protein sequence ID" value="MBW4658066.1"/>
    <property type="molecule type" value="Genomic_DNA"/>
</dbReference>
<keyword evidence="3" id="KW-0808">Transferase</keyword>
<keyword evidence="2 5" id="KW-0489">Methyltransferase</keyword>
<reference evidence="5" key="1">
    <citation type="submission" date="2021-05" db="EMBL/GenBank/DDBJ databases">
        <authorList>
            <person name="Pietrasiak N."/>
            <person name="Ward R."/>
            <person name="Stajich J.E."/>
            <person name="Kurbessoian T."/>
        </authorList>
    </citation>
    <scope>NUCLEOTIDE SEQUENCE</scope>
    <source>
        <strain evidence="5">UHER 2000/2452</strain>
    </source>
</reference>
<reference evidence="5" key="2">
    <citation type="journal article" date="2022" name="Microbiol. Resour. Announc.">
        <title>Metagenome Sequencing to Explore Phylogenomics of Terrestrial Cyanobacteria.</title>
        <authorList>
            <person name="Ward R.D."/>
            <person name="Stajich J.E."/>
            <person name="Johansen J.R."/>
            <person name="Huntemann M."/>
            <person name="Clum A."/>
            <person name="Foster B."/>
            <person name="Foster B."/>
            <person name="Roux S."/>
            <person name="Palaniappan K."/>
            <person name="Varghese N."/>
            <person name="Mukherjee S."/>
            <person name="Reddy T.B.K."/>
            <person name="Daum C."/>
            <person name="Copeland A."/>
            <person name="Chen I.A."/>
            <person name="Ivanova N.N."/>
            <person name="Kyrpides N.C."/>
            <person name="Shapiro N."/>
            <person name="Eloe-Fadrosh E.A."/>
            <person name="Pietrasiak N."/>
        </authorList>
    </citation>
    <scope>NUCLEOTIDE SEQUENCE</scope>
    <source>
        <strain evidence="5">UHER 2000/2452</strain>
    </source>
</reference>
<gene>
    <name evidence="5" type="ORF">KME15_05290</name>
</gene>
<proteinExistence type="predicted"/>
<evidence type="ECO:0000313" key="5">
    <source>
        <dbReference type="EMBL" id="MBW4658066.1"/>
    </source>
</evidence>
<organism evidence="5 6">
    <name type="scientific">Drouetiella hepatica Uher 2000/2452</name>
    <dbReference type="NCBI Taxonomy" id="904376"/>
    <lineage>
        <taxon>Bacteria</taxon>
        <taxon>Bacillati</taxon>
        <taxon>Cyanobacteriota</taxon>
        <taxon>Cyanophyceae</taxon>
        <taxon>Oculatellales</taxon>
        <taxon>Oculatellaceae</taxon>
        <taxon>Drouetiella</taxon>
    </lineage>
</organism>
<dbReference type="InterPro" id="IPR029063">
    <property type="entry name" value="SAM-dependent_MTases_sf"/>
</dbReference>
<dbReference type="Gene3D" id="3.40.50.150">
    <property type="entry name" value="Vaccinia Virus protein VP39"/>
    <property type="match status" value="1"/>
</dbReference>
<dbReference type="Pfam" id="PF05724">
    <property type="entry name" value="TPMT"/>
    <property type="match status" value="1"/>
</dbReference>
<dbReference type="PROSITE" id="PS51585">
    <property type="entry name" value="SAM_MT_TPMT"/>
    <property type="match status" value="1"/>
</dbReference>
<comment type="caution">
    <text evidence="5">The sequence shown here is derived from an EMBL/GenBank/DDBJ whole genome shotgun (WGS) entry which is preliminary data.</text>
</comment>
<sequence length="208" mass="23186">MSYQTRTPEFWEGRYQEGTDRWDLGQAAPPFIRLLNAADAPPPGSIAVLGSGKGQDALLFAERGFEVTGFDFAPSAVARAAEVAQTRGLSAQFLQRDIFGLYPEFADRFDYVLEHTCFCAIDPAQREAYVNLVRSILKPQGELIALFWAHDRPGGPPHGTTPDEILRQFTPNFEPAVFERAQDSIASRQNEEYFARFRVKSVLPTGKG</sequence>
<dbReference type="AlphaFoldDB" id="A0A951QA31"/>
<evidence type="ECO:0000256" key="4">
    <source>
        <dbReference type="ARBA" id="ARBA00022691"/>
    </source>
</evidence>
<keyword evidence="1" id="KW-0597">Phosphoprotein</keyword>